<sequence>MVKSAGRQASSKAVKKVHLKTKKTGNNDTTTTTDEAEWYSAESNIASLRRMMKKFTGVRDLSCLDLFGASGGIKNAWGRHRKKAELYDIKKYGLKHDICSERGFENLLQLGLRIKPGGVIVAGPPCSLFIFLSSSIHRRSRRRPWGNQEYRSVRLSNCIVKNMTTFLQLMSQRRVHFVIEQPFGSQMFDLPPLRRLMSDVAAIRVTTYMGCFAHKMKKRTILAGTLPSLLSMERSLRPQDRKRFEKNRKKFYIRCDGKVQGTKALQSSADYTPQFCDALYTCWKEK</sequence>
<organism evidence="2 3">
    <name type="scientific">Symbiodinium natans</name>
    <dbReference type="NCBI Taxonomy" id="878477"/>
    <lineage>
        <taxon>Eukaryota</taxon>
        <taxon>Sar</taxon>
        <taxon>Alveolata</taxon>
        <taxon>Dinophyceae</taxon>
        <taxon>Suessiales</taxon>
        <taxon>Symbiodiniaceae</taxon>
        <taxon>Symbiodinium</taxon>
    </lineage>
</organism>
<protein>
    <submittedName>
        <fullName evidence="2">RHM1 protein</fullName>
    </submittedName>
</protein>
<name>A0A812PZD8_9DINO</name>
<dbReference type="OrthoDB" id="435688at2759"/>
<proteinExistence type="predicted"/>
<evidence type="ECO:0000256" key="1">
    <source>
        <dbReference type="SAM" id="MobiDB-lite"/>
    </source>
</evidence>
<dbReference type="AlphaFoldDB" id="A0A812PZD8"/>
<reference evidence="2" key="1">
    <citation type="submission" date="2021-02" db="EMBL/GenBank/DDBJ databases">
        <authorList>
            <person name="Dougan E. K."/>
            <person name="Rhodes N."/>
            <person name="Thang M."/>
            <person name="Chan C."/>
        </authorList>
    </citation>
    <scope>NUCLEOTIDE SEQUENCE</scope>
</reference>
<evidence type="ECO:0000313" key="3">
    <source>
        <dbReference type="Proteomes" id="UP000604046"/>
    </source>
</evidence>
<feature type="compositionally biased region" description="Basic residues" evidence="1">
    <location>
        <begin position="13"/>
        <end position="23"/>
    </location>
</feature>
<accession>A0A812PZD8</accession>
<comment type="caution">
    <text evidence="2">The sequence shown here is derived from an EMBL/GenBank/DDBJ whole genome shotgun (WGS) entry which is preliminary data.</text>
</comment>
<dbReference type="Proteomes" id="UP000604046">
    <property type="component" value="Unassembled WGS sequence"/>
</dbReference>
<feature type="region of interest" description="Disordered" evidence="1">
    <location>
        <begin position="1"/>
        <end position="32"/>
    </location>
</feature>
<gene>
    <name evidence="2" type="primary">RHM1</name>
    <name evidence="2" type="ORF">SNAT2548_LOCUS19309</name>
</gene>
<evidence type="ECO:0000313" key="2">
    <source>
        <dbReference type="EMBL" id="CAE7359902.1"/>
    </source>
</evidence>
<keyword evidence="3" id="KW-1185">Reference proteome</keyword>
<dbReference type="EMBL" id="CAJNDS010002173">
    <property type="protein sequence ID" value="CAE7359902.1"/>
    <property type="molecule type" value="Genomic_DNA"/>
</dbReference>